<keyword evidence="3" id="KW-1185">Reference proteome</keyword>
<evidence type="ECO:0000256" key="1">
    <source>
        <dbReference type="SAM" id="Phobius"/>
    </source>
</evidence>
<evidence type="ECO:0000313" key="3">
    <source>
        <dbReference type="Proteomes" id="UP001597273"/>
    </source>
</evidence>
<protein>
    <submittedName>
        <fullName evidence="2">Competence type IV pilus minor pilin ComGF</fullName>
    </submittedName>
</protein>
<accession>A0ABW4QKG8</accession>
<gene>
    <name evidence="2" type="primary">comGF</name>
    <name evidence="2" type="ORF">ACFSDB_14355</name>
</gene>
<keyword evidence="1" id="KW-0812">Transmembrane</keyword>
<keyword evidence="1" id="KW-0472">Membrane</keyword>
<sequence>MKCLGEGGFTLLNALLELLVLMIFLPLIVLFFGFMIRFSAEADAQTAEWHLFAVDLQSYLKGIESIEVINNGGGVRIVREAEEYDIELYDRFLRKQKFRQGHEVMLTDIRDCRFTINGNKLALRAEMANGTVEQAEYVFTQPKGQ</sequence>
<reference evidence="3" key="1">
    <citation type="journal article" date="2019" name="Int. J. Syst. Evol. Microbiol.">
        <title>The Global Catalogue of Microorganisms (GCM) 10K type strain sequencing project: providing services to taxonomists for standard genome sequencing and annotation.</title>
        <authorList>
            <consortium name="The Broad Institute Genomics Platform"/>
            <consortium name="The Broad Institute Genome Sequencing Center for Infectious Disease"/>
            <person name="Wu L."/>
            <person name="Ma J."/>
        </authorList>
    </citation>
    <scope>NUCLEOTIDE SEQUENCE [LARGE SCALE GENOMIC DNA]</scope>
    <source>
        <strain evidence="3">CGMCC 1.15475</strain>
    </source>
</reference>
<name>A0ABW4QKG8_9BACL</name>
<dbReference type="NCBIfam" id="NF041002">
    <property type="entry name" value="pilin_ComGF"/>
    <property type="match status" value="1"/>
</dbReference>
<comment type="caution">
    <text evidence="2">The sequence shown here is derived from an EMBL/GenBank/DDBJ whole genome shotgun (WGS) entry which is preliminary data.</text>
</comment>
<dbReference type="EMBL" id="JBHUFW010000011">
    <property type="protein sequence ID" value="MFD1864089.1"/>
    <property type="molecule type" value="Genomic_DNA"/>
</dbReference>
<organism evidence="2 3">
    <name type="scientific">Planococcus chinensis</name>
    <dbReference type="NCBI Taxonomy" id="272917"/>
    <lineage>
        <taxon>Bacteria</taxon>
        <taxon>Bacillati</taxon>
        <taxon>Bacillota</taxon>
        <taxon>Bacilli</taxon>
        <taxon>Bacillales</taxon>
        <taxon>Caryophanaceae</taxon>
        <taxon>Planococcus</taxon>
    </lineage>
</organism>
<dbReference type="Pfam" id="PF15980">
    <property type="entry name" value="ComGF"/>
    <property type="match status" value="1"/>
</dbReference>
<keyword evidence="1" id="KW-1133">Transmembrane helix</keyword>
<proteinExistence type="predicted"/>
<dbReference type="Proteomes" id="UP001597273">
    <property type="component" value="Unassembled WGS sequence"/>
</dbReference>
<evidence type="ECO:0000313" key="2">
    <source>
        <dbReference type="EMBL" id="MFD1864089.1"/>
    </source>
</evidence>
<feature type="transmembrane region" description="Helical" evidence="1">
    <location>
        <begin position="14"/>
        <end position="36"/>
    </location>
</feature>
<dbReference type="InterPro" id="IPR016977">
    <property type="entry name" value="ComGF"/>
</dbReference>
<dbReference type="RefSeq" id="WP_377340419.1">
    <property type="nucleotide sequence ID" value="NZ_JBHUFW010000011.1"/>
</dbReference>